<dbReference type="InterPro" id="IPR036226">
    <property type="entry name" value="LipOase_C_sf"/>
</dbReference>
<evidence type="ECO:0000256" key="2">
    <source>
        <dbReference type="ARBA" id="ARBA00022723"/>
    </source>
</evidence>
<evidence type="ECO:0000256" key="4">
    <source>
        <dbReference type="ARBA" id="ARBA00023002"/>
    </source>
</evidence>
<dbReference type="GO" id="GO:0016702">
    <property type="term" value="F:oxidoreductase activity, acting on single donors with incorporation of molecular oxygen, incorporation of two atoms of oxygen"/>
    <property type="evidence" value="ECO:0007669"/>
    <property type="project" value="InterPro"/>
</dbReference>
<accession>A0A4Y7SLF3</accession>
<evidence type="ECO:0000256" key="1">
    <source>
        <dbReference type="ARBA" id="ARBA00021175"/>
    </source>
</evidence>
<organism evidence="6 7">
    <name type="scientific">Coprinellus micaceus</name>
    <name type="common">Glistening ink-cap mushroom</name>
    <name type="synonym">Coprinus micaceus</name>
    <dbReference type="NCBI Taxonomy" id="71717"/>
    <lineage>
        <taxon>Eukaryota</taxon>
        <taxon>Fungi</taxon>
        <taxon>Dikarya</taxon>
        <taxon>Basidiomycota</taxon>
        <taxon>Agaricomycotina</taxon>
        <taxon>Agaricomycetes</taxon>
        <taxon>Agaricomycetidae</taxon>
        <taxon>Agaricales</taxon>
        <taxon>Agaricineae</taxon>
        <taxon>Psathyrellaceae</taxon>
        <taxon>Coprinellus</taxon>
    </lineage>
</organism>
<dbReference type="PANTHER" id="PTHR11771">
    <property type="entry name" value="LIPOXYGENASE"/>
    <property type="match status" value="1"/>
</dbReference>
<dbReference type="AlphaFoldDB" id="A0A4Y7SLF3"/>
<evidence type="ECO:0000259" key="5">
    <source>
        <dbReference type="PROSITE" id="PS51393"/>
    </source>
</evidence>
<dbReference type="EMBL" id="QPFP01000091">
    <property type="protein sequence ID" value="TEB22444.1"/>
    <property type="molecule type" value="Genomic_DNA"/>
</dbReference>
<dbReference type="InterPro" id="IPR000907">
    <property type="entry name" value="LipOase"/>
</dbReference>
<dbReference type="GO" id="GO:0046872">
    <property type="term" value="F:metal ion binding"/>
    <property type="evidence" value="ECO:0007669"/>
    <property type="project" value="UniProtKB-KW"/>
</dbReference>
<dbReference type="InterPro" id="IPR013819">
    <property type="entry name" value="LipOase_C"/>
</dbReference>
<proteinExistence type="predicted"/>
<protein>
    <recommendedName>
        <fullName evidence="1">Manganese lipoxygenase</fullName>
    </recommendedName>
</protein>
<sequence length="611" mass="69230">MFNEVARFPDVNLSPVGGETDQENLRRKRELYRWSTIGGYPPYLLCVPKDDEKNAFEIFDKHRFDAVQEQGIRTGCQEFMSGFSGLKPTLASIEQRYKDLHLASKQGNKADVYKEKNVGLRPDWYTDAVFAQQHFTGVNPTALKRASDDWVKAFAKVASDQKNSEAFQLISTYPSSLYVVDNSDYRYVLGLKPDALISAPGHPVQTPNGPVYGQPAYGCASITLFSLSDFGRLHPLAICLDYKGSLEKSVTIFNKCLTAYASSDSEAEDWPWRFAKMCSMTSDWTRHELAVHLTETHLVEEAIIIAAQRNLPDSHIVYQLLKEHWYKTLSLNYLARATLVPKFIEGVAPLELPHIMNFIKQSYMNFDFVGRYAPTDLKDRGFDPSKLDDKKFHNYLYARNISKIWVVLRSFVSDVLRAAYPNGDVDVLADKFIPGFCTEMRSQQGGQLPSFPRRIETLDELIDMVTMCIHIAAPQHNAINYLQQFYLSFVPNRPGSLAAPLPSDLKELQAYTEDNILDALPVKGLDIGEWMLMAQVPYLLSAEVDAKSNIEQYAADTLHSKDSRIKAAGPAFQKKILALKPVFDKYNKEMDDKVTEYHVLDPKLIARSILI</sequence>
<feature type="domain" description="Lipoxygenase" evidence="5">
    <location>
        <begin position="6"/>
        <end position="611"/>
    </location>
</feature>
<dbReference type="Gene3D" id="1.20.245.10">
    <property type="entry name" value="Lipoxygenase-1, Domain 5"/>
    <property type="match status" value="1"/>
</dbReference>
<keyword evidence="2" id="KW-0479">Metal-binding</keyword>
<evidence type="ECO:0000313" key="6">
    <source>
        <dbReference type="EMBL" id="TEB22444.1"/>
    </source>
</evidence>
<dbReference type="SUPFAM" id="SSF48484">
    <property type="entry name" value="Lipoxigenase"/>
    <property type="match status" value="1"/>
</dbReference>
<comment type="caution">
    <text evidence="6">The sequence shown here is derived from an EMBL/GenBank/DDBJ whole genome shotgun (WGS) entry which is preliminary data.</text>
</comment>
<dbReference type="OrthoDB" id="407298at2759"/>
<reference evidence="6 7" key="1">
    <citation type="journal article" date="2019" name="Nat. Ecol. Evol.">
        <title>Megaphylogeny resolves global patterns of mushroom evolution.</title>
        <authorList>
            <person name="Varga T."/>
            <person name="Krizsan K."/>
            <person name="Foldi C."/>
            <person name="Dima B."/>
            <person name="Sanchez-Garcia M."/>
            <person name="Sanchez-Ramirez S."/>
            <person name="Szollosi G.J."/>
            <person name="Szarkandi J.G."/>
            <person name="Papp V."/>
            <person name="Albert L."/>
            <person name="Andreopoulos W."/>
            <person name="Angelini C."/>
            <person name="Antonin V."/>
            <person name="Barry K.W."/>
            <person name="Bougher N.L."/>
            <person name="Buchanan P."/>
            <person name="Buyck B."/>
            <person name="Bense V."/>
            <person name="Catcheside P."/>
            <person name="Chovatia M."/>
            <person name="Cooper J."/>
            <person name="Damon W."/>
            <person name="Desjardin D."/>
            <person name="Finy P."/>
            <person name="Geml J."/>
            <person name="Haridas S."/>
            <person name="Hughes K."/>
            <person name="Justo A."/>
            <person name="Karasinski D."/>
            <person name="Kautmanova I."/>
            <person name="Kiss B."/>
            <person name="Kocsube S."/>
            <person name="Kotiranta H."/>
            <person name="LaButti K.M."/>
            <person name="Lechner B.E."/>
            <person name="Liimatainen K."/>
            <person name="Lipzen A."/>
            <person name="Lukacs Z."/>
            <person name="Mihaltcheva S."/>
            <person name="Morgado L.N."/>
            <person name="Niskanen T."/>
            <person name="Noordeloos M.E."/>
            <person name="Ohm R.A."/>
            <person name="Ortiz-Santana B."/>
            <person name="Ovrebo C."/>
            <person name="Racz N."/>
            <person name="Riley R."/>
            <person name="Savchenko A."/>
            <person name="Shiryaev A."/>
            <person name="Soop K."/>
            <person name="Spirin V."/>
            <person name="Szebenyi C."/>
            <person name="Tomsovsky M."/>
            <person name="Tulloss R.E."/>
            <person name="Uehling J."/>
            <person name="Grigoriev I.V."/>
            <person name="Vagvolgyi C."/>
            <person name="Papp T."/>
            <person name="Martin F.M."/>
            <person name="Miettinen O."/>
            <person name="Hibbett D.S."/>
            <person name="Nagy L.G."/>
        </authorList>
    </citation>
    <scope>NUCLEOTIDE SEQUENCE [LARGE SCALE GENOMIC DNA]</scope>
    <source>
        <strain evidence="6 7">FP101781</strain>
    </source>
</reference>
<dbReference type="Gene3D" id="3.10.450.60">
    <property type="match status" value="1"/>
</dbReference>
<dbReference type="Pfam" id="PF00305">
    <property type="entry name" value="Lipoxygenase"/>
    <property type="match status" value="1"/>
</dbReference>
<keyword evidence="7" id="KW-1185">Reference proteome</keyword>
<dbReference type="Proteomes" id="UP000298030">
    <property type="component" value="Unassembled WGS sequence"/>
</dbReference>
<dbReference type="STRING" id="71717.A0A4Y7SLF3"/>
<dbReference type="PROSITE" id="PS51393">
    <property type="entry name" value="LIPOXYGENASE_3"/>
    <property type="match status" value="1"/>
</dbReference>
<gene>
    <name evidence="6" type="ORF">FA13DRAFT_1740966</name>
</gene>
<dbReference type="GO" id="GO:0043651">
    <property type="term" value="P:linoleic acid metabolic process"/>
    <property type="evidence" value="ECO:0007669"/>
    <property type="project" value="UniProtKB-ARBA"/>
</dbReference>
<keyword evidence="4" id="KW-0560">Oxidoreductase</keyword>
<evidence type="ECO:0000256" key="3">
    <source>
        <dbReference type="ARBA" id="ARBA00022964"/>
    </source>
</evidence>
<name>A0A4Y7SLF3_COPMI</name>
<keyword evidence="3" id="KW-0223">Dioxygenase</keyword>
<dbReference type="GO" id="GO:0034440">
    <property type="term" value="P:lipid oxidation"/>
    <property type="evidence" value="ECO:0007669"/>
    <property type="project" value="InterPro"/>
</dbReference>
<evidence type="ECO:0000313" key="7">
    <source>
        <dbReference type="Proteomes" id="UP000298030"/>
    </source>
</evidence>